<gene>
    <name evidence="10" type="ORF">SAMN05660282_00224</name>
</gene>
<keyword evidence="6" id="KW-0598">Phosphotransferase system</keyword>
<evidence type="ECO:0000259" key="9">
    <source>
        <dbReference type="PROSITE" id="PS51093"/>
    </source>
</evidence>
<keyword evidence="11" id="KW-1185">Reference proteome</keyword>
<evidence type="ECO:0000256" key="4">
    <source>
        <dbReference type="ARBA" id="ARBA00022597"/>
    </source>
</evidence>
<keyword evidence="3" id="KW-1003">Cell membrane</keyword>
<proteinExistence type="predicted"/>
<accession>A0A1I2PSS3</accession>
<keyword evidence="8" id="KW-0472">Membrane</keyword>
<dbReference type="InterPro" id="IPR050890">
    <property type="entry name" value="PTS_EIIA_component"/>
</dbReference>
<dbReference type="FunFam" id="2.70.70.10:FF:000001">
    <property type="entry name" value="PTS system glucose-specific IIA component"/>
    <property type="match status" value="1"/>
</dbReference>
<evidence type="ECO:0000313" key="11">
    <source>
        <dbReference type="Proteomes" id="UP000199065"/>
    </source>
</evidence>
<dbReference type="PROSITE" id="PS00371">
    <property type="entry name" value="PTS_EIIA_TYPE_1_HIS"/>
    <property type="match status" value="1"/>
</dbReference>
<organism evidence="10 11">
    <name type="scientific">Corynebacterium spheniscorum</name>
    <dbReference type="NCBI Taxonomy" id="185761"/>
    <lineage>
        <taxon>Bacteria</taxon>
        <taxon>Bacillati</taxon>
        <taxon>Actinomycetota</taxon>
        <taxon>Actinomycetes</taxon>
        <taxon>Mycobacteriales</taxon>
        <taxon>Corynebacteriaceae</taxon>
        <taxon>Corynebacterium</taxon>
    </lineage>
</organism>
<evidence type="ECO:0000256" key="8">
    <source>
        <dbReference type="ARBA" id="ARBA00023136"/>
    </source>
</evidence>
<evidence type="ECO:0000256" key="5">
    <source>
        <dbReference type="ARBA" id="ARBA00022679"/>
    </source>
</evidence>
<keyword evidence="5" id="KW-0808">Transferase</keyword>
<evidence type="ECO:0000256" key="3">
    <source>
        <dbReference type="ARBA" id="ARBA00022475"/>
    </source>
</evidence>
<dbReference type="PANTHER" id="PTHR45008">
    <property type="entry name" value="PTS SYSTEM GLUCOSE-SPECIFIC EIIA COMPONENT"/>
    <property type="match status" value="1"/>
</dbReference>
<dbReference type="Proteomes" id="UP000199065">
    <property type="component" value="Unassembled WGS sequence"/>
</dbReference>
<keyword evidence="4" id="KW-0762">Sugar transport</keyword>
<dbReference type="RefSeq" id="WP_092283544.1">
    <property type="nucleotide sequence ID" value="NZ_FOPJ01000001.1"/>
</dbReference>
<dbReference type="NCBIfam" id="TIGR00830">
    <property type="entry name" value="PTBA"/>
    <property type="match status" value="1"/>
</dbReference>
<dbReference type="AlphaFoldDB" id="A0A1I2PSS3"/>
<dbReference type="PANTHER" id="PTHR45008:SF1">
    <property type="entry name" value="PTS SYSTEM GLUCOSE-SPECIFIC EIIA COMPONENT"/>
    <property type="match status" value="1"/>
</dbReference>
<evidence type="ECO:0000313" key="10">
    <source>
        <dbReference type="EMBL" id="SFG19315.1"/>
    </source>
</evidence>
<sequence>MFGFGKKKKTAGTAIVSPTAGKILPLSEVPDPAFSGGALGEGFAVDTAGDEICSPVSGDIIVLFPTGHAFAVRADSGVEVLVHIGVDTVSLKGDGFTKIKAQGDRVEAGEPVVRLDNREETATKVPSLATIVVVSNGQKFATSELSMDAAAGETVMTATEK</sequence>
<dbReference type="SUPFAM" id="SSF51261">
    <property type="entry name" value="Duplicated hybrid motif"/>
    <property type="match status" value="1"/>
</dbReference>
<reference evidence="10 11" key="1">
    <citation type="submission" date="2016-10" db="EMBL/GenBank/DDBJ databases">
        <authorList>
            <person name="de Groot N.N."/>
        </authorList>
    </citation>
    <scope>NUCLEOTIDE SEQUENCE [LARGE SCALE GENOMIC DNA]</scope>
    <source>
        <strain>J11</strain>
        <strain evidence="11">PG 39</strain>
    </source>
</reference>
<dbReference type="Pfam" id="PF00358">
    <property type="entry name" value="PTS_EIIA_1"/>
    <property type="match status" value="1"/>
</dbReference>
<name>A0A1I2PSS3_9CORY</name>
<dbReference type="InterPro" id="IPR011055">
    <property type="entry name" value="Dup_hybrid_motif"/>
</dbReference>
<dbReference type="GO" id="GO:0016301">
    <property type="term" value="F:kinase activity"/>
    <property type="evidence" value="ECO:0007669"/>
    <property type="project" value="UniProtKB-KW"/>
</dbReference>
<keyword evidence="7" id="KW-0418">Kinase</keyword>
<feature type="domain" description="PTS EIIA type-1" evidence="9">
    <location>
        <begin position="31"/>
        <end position="136"/>
    </location>
</feature>
<keyword evidence="2" id="KW-0813">Transport</keyword>
<evidence type="ECO:0000256" key="2">
    <source>
        <dbReference type="ARBA" id="ARBA00022448"/>
    </source>
</evidence>
<dbReference type="OrthoDB" id="9797715at2"/>
<comment type="subcellular location">
    <subcellularLocation>
        <location evidence="1">Cytoplasm</location>
    </subcellularLocation>
</comment>
<dbReference type="GO" id="GO:0009401">
    <property type="term" value="P:phosphoenolpyruvate-dependent sugar phosphotransferase system"/>
    <property type="evidence" value="ECO:0007669"/>
    <property type="project" value="UniProtKB-KW"/>
</dbReference>
<evidence type="ECO:0000256" key="6">
    <source>
        <dbReference type="ARBA" id="ARBA00022683"/>
    </source>
</evidence>
<protein>
    <submittedName>
        <fullName evidence="10">PTS system, glucose-specific IIA component</fullName>
    </submittedName>
</protein>
<evidence type="ECO:0000256" key="1">
    <source>
        <dbReference type="ARBA" id="ARBA00004496"/>
    </source>
</evidence>
<dbReference type="InterPro" id="IPR001127">
    <property type="entry name" value="PTS_EIIA_1_perm"/>
</dbReference>
<dbReference type="GO" id="GO:0005737">
    <property type="term" value="C:cytoplasm"/>
    <property type="evidence" value="ECO:0007669"/>
    <property type="project" value="UniProtKB-SubCell"/>
</dbReference>
<dbReference type="STRING" id="185761.SAMN05660282_00224"/>
<dbReference type="Gene3D" id="2.70.70.10">
    <property type="entry name" value="Glucose Permease (Domain IIA)"/>
    <property type="match status" value="1"/>
</dbReference>
<evidence type="ECO:0000256" key="7">
    <source>
        <dbReference type="ARBA" id="ARBA00022777"/>
    </source>
</evidence>
<dbReference type="PROSITE" id="PS51093">
    <property type="entry name" value="PTS_EIIA_TYPE_1"/>
    <property type="match status" value="1"/>
</dbReference>
<dbReference type="EMBL" id="FOPJ01000001">
    <property type="protein sequence ID" value="SFG19315.1"/>
    <property type="molecule type" value="Genomic_DNA"/>
</dbReference>